<dbReference type="EMBL" id="JAEHOD010000081">
    <property type="protein sequence ID" value="KAG2430008.1"/>
    <property type="molecule type" value="Genomic_DNA"/>
</dbReference>
<sequence>MAVSVVAVRALNNPALFTDPLAFEIEYEALTALEQDLAWKLVYVGSADSDRYDQELENVEVGPVVQGNFKFVLEANPPKPELIPVDDLLGVTVILLTCSYRGREFIRVGYYVNNEYMDEELRENPPEQPRLDRLQRSILADHPRVTRYAIPFDEPEPVDGAAPMDEDGAMQTGMEGVQQPAAAPMAELAAPTVPSSAVPPAGGFYGAQPGPFDGMMPQQQMYEVPVQ</sequence>
<evidence type="ECO:0000256" key="6">
    <source>
        <dbReference type="ARBA" id="ARBA00023242"/>
    </source>
</evidence>
<organism evidence="7 8">
    <name type="scientific">Chlamydomonas schloesseri</name>
    <dbReference type="NCBI Taxonomy" id="2026947"/>
    <lineage>
        <taxon>Eukaryota</taxon>
        <taxon>Viridiplantae</taxon>
        <taxon>Chlorophyta</taxon>
        <taxon>core chlorophytes</taxon>
        <taxon>Chlorophyceae</taxon>
        <taxon>CS clade</taxon>
        <taxon>Chlamydomonadales</taxon>
        <taxon>Chlamydomonadaceae</taxon>
        <taxon>Chlamydomonas</taxon>
    </lineage>
</organism>
<comment type="caution">
    <text evidence="7">The sequence shown here is derived from an EMBL/GenBank/DDBJ whole genome shotgun (WGS) entry which is preliminary data.</text>
</comment>
<dbReference type="GO" id="GO:0000785">
    <property type="term" value="C:chromatin"/>
    <property type="evidence" value="ECO:0007669"/>
    <property type="project" value="TreeGrafter"/>
</dbReference>
<keyword evidence="4" id="KW-0804">Transcription</keyword>
<evidence type="ECO:0000313" key="8">
    <source>
        <dbReference type="Proteomes" id="UP000613740"/>
    </source>
</evidence>
<evidence type="ECO:0000256" key="4">
    <source>
        <dbReference type="ARBA" id="ARBA00023163"/>
    </source>
</evidence>
<evidence type="ECO:0000256" key="1">
    <source>
        <dbReference type="ARBA" id="ARBA00004123"/>
    </source>
</evidence>
<dbReference type="GO" id="GO:0042393">
    <property type="term" value="F:histone binding"/>
    <property type="evidence" value="ECO:0007669"/>
    <property type="project" value="TreeGrafter"/>
</dbReference>
<dbReference type="InterPro" id="IPR006818">
    <property type="entry name" value="ASF1-like"/>
</dbReference>
<evidence type="ECO:0000256" key="3">
    <source>
        <dbReference type="ARBA" id="ARBA00023015"/>
    </source>
</evidence>
<evidence type="ECO:0000256" key="5">
    <source>
        <dbReference type="ARBA" id="ARBA00023186"/>
    </source>
</evidence>
<dbReference type="Gene3D" id="2.60.40.1490">
    <property type="entry name" value="Histone chaperone ASF1-like"/>
    <property type="match status" value="1"/>
</dbReference>
<dbReference type="InterPro" id="IPR036747">
    <property type="entry name" value="ASF1-like_sf"/>
</dbReference>
<keyword evidence="8" id="KW-1185">Reference proteome</keyword>
<proteinExistence type="inferred from homology"/>
<protein>
    <recommendedName>
        <fullName evidence="9">Anti-silencing factor</fullName>
    </recommendedName>
</protein>
<dbReference type="Pfam" id="PF04729">
    <property type="entry name" value="ASF1_hist_chap"/>
    <property type="match status" value="1"/>
</dbReference>
<dbReference type="Proteomes" id="UP000613740">
    <property type="component" value="Unassembled WGS sequence"/>
</dbReference>
<evidence type="ECO:0008006" key="9">
    <source>
        <dbReference type="Google" id="ProtNLM"/>
    </source>
</evidence>
<dbReference type="OrthoDB" id="29755at2759"/>
<keyword evidence="6" id="KW-0539">Nucleus</keyword>
<dbReference type="PANTHER" id="PTHR12040:SF0">
    <property type="entry name" value="HISTONE CHAPERONE ASF1"/>
    <property type="match status" value="1"/>
</dbReference>
<dbReference type="GO" id="GO:0006335">
    <property type="term" value="P:DNA replication-dependent chromatin assembly"/>
    <property type="evidence" value="ECO:0007669"/>
    <property type="project" value="TreeGrafter"/>
</dbReference>
<dbReference type="PANTHER" id="PTHR12040">
    <property type="entry name" value="ANTI-SILENCING PROTEIN 1"/>
    <property type="match status" value="1"/>
</dbReference>
<dbReference type="GO" id="GO:0005634">
    <property type="term" value="C:nucleus"/>
    <property type="evidence" value="ECO:0007669"/>
    <property type="project" value="UniProtKB-SubCell"/>
</dbReference>
<evidence type="ECO:0000313" key="7">
    <source>
        <dbReference type="EMBL" id="KAG2430008.1"/>
    </source>
</evidence>
<comment type="subcellular location">
    <subcellularLocation>
        <location evidence="1">Nucleus</location>
    </subcellularLocation>
</comment>
<name>A0A835SUH4_9CHLO</name>
<keyword evidence="3" id="KW-0805">Transcription regulation</keyword>
<accession>A0A835SUH4</accession>
<dbReference type="SUPFAM" id="SSF101546">
    <property type="entry name" value="ASF1-like"/>
    <property type="match status" value="1"/>
</dbReference>
<comment type="similarity">
    <text evidence="2">Belongs to the ASF1 family.</text>
</comment>
<reference evidence="7" key="1">
    <citation type="journal article" date="2020" name="bioRxiv">
        <title>Comparative genomics of Chlamydomonas.</title>
        <authorList>
            <person name="Craig R.J."/>
            <person name="Hasan A.R."/>
            <person name="Ness R.W."/>
            <person name="Keightley P.D."/>
        </authorList>
    </citation>
    <scope>NUCLEOTIDE SEQUENCE</scope>
    <source>
        <strain evidence="7">CCAP 11/173</strain>
    </source>
</reference>
<keyword evidence="5" id="KW-0143">Chaperone</keyword>
<evidence type="ECO:0000256" key="2">
    <source>
        <dbReference type="ARBA" id="ARBA00006051"/>
    </source>
</evidence>
<gene>
    <name evidence="7" type="ORF">HYH02_013836</name>
</gene>
<dbReference type="AlphaFoldDB" id="A0A835SUH4"/>